<dbReference type="InterPro" id="IPR017941">
    <property type="entry name" value="Rieske_2Fe-2S"/>
</dbReference>
<dbReference type="EMBL" id="BOMI01000094">
    <property type="protein sequence ID" value="GID76221.1"/>
    <property type="molecule type" value="Genomic_DNA"/>
</dbReference>
<evidence type="ECO:0000256" key="4">
    <source>
        <dbReference type="ARBA" id="ARBA00022723"/>
    </source>
</evidence>
<name>A0ABQ3Y897_9ACTN</name>
<evidence type="ECO:0000256" key="6">
    <source>
        <dbReference type="ARBA" id="ARBA00023014"/>
    </source>
</evidence>
<dbReference type="CDD" id="cd03467">
    <property type="entry name" value="Rieske"/>
    <property type="match status" value="1"/>
</dbReference>
<dbReference type="PROSITE" id="PS51296">
    <property type="entry name" value="RIESKE"/>
    <property type="match status" value="1"/>
</dbReference>
<comment type="function">
    <text evidence="1">Iron-sulfur subunit of the cytochrome bc1 complex, an essential component of the respiratory electron transport chain required for ATP synthesis. The bc1 complex catalyzes the oxidation of menaquinol and the reduction of cytochrome c in the respiratory chain. The bc1 complex operates through a Q-cycle mechanism that couples electron transfer to generation of the proton gradient that drives ATP synthesis.</text>
</comment>
<organism evidence="12 13">
    <name type="scientific">Paractinoplanes deccanensis</name>
    <dbReference type="NCBI Taxonomy" id="113561"/>
    <lineage>
        <taxon>Bacteria</taxon>
        <taxon>Bacillati</taxon>
        <taxon>Actinomycetota</taxon>
        <taxon>Actinomycetes</taxon>
        <taxon>Micromonosporales</taxon>
        <taxon>Micromonosporaceae</taxon>
        <taxon>Paractinoplanes</taxon>
    </lineage>
</organism>
<evidence type="ECO:0000259" key="11">
    <source>
        <dbReference type="PROSITE" id="PS51296"/>
    </source>
</evidence>
<feature type="region of interest" description="Disordered" evidence="10">
    <location>
        <begin position="1"/>
        <end position="32"/>
    </location>
</feature>
<feature type="region of interest" description="Disordered" evidence="10">
    <location>
        <begin position="60"/>
        <end position="87"/>
    </location>
</feature>
<evidence type="ECO:0000256" key="7">
    <source>
        <dbReference type="ARBA" id="ARBA00023157"/>
    </source>
</evidence>
<evidence type="ECO:0000256" key="9">
    <source>
        <dbReference type="ARBA" id="ARBA00034078"/>
    </source>
</evidence>
<keyword evidence="13" id="KW-1185">Reference proteome</keyword>
<comment type="cofactor">
    <cofactor evidence="9">
        <name>[2Fe-2S] cluster</name>
        <dbReference type="ChEBI" id="CHEBI:190135"/>
    </cofactor>
</comment>
<proteinExistence type="predicted"/>
<keyword evidence="4" id="KW-0479">Metal-binding</keyword>
<evidence type="ECO:0000256" key="3">
    <source>
        <dbReference type="ARBA" id="ARBA00022714"/>
    </source>
</evidence>
<feature type="compositionally biased region" description="Polar residues" evidence="10">
    <location>
        <begin position="155"/>
        <end position="164"/>
    </location>
</feature>
<feature type="domain" description="Rieske" evidence="11">
    <location>
        <begin position="93"/>
        <end position="183"/>
    </location>
</feature>
<dbReference type="Pfam" id="PF00355">
    <property type="entry name" value="Rieske"/>
    <property type="match status" value="1"/>
</dbReference>
<keyword evidence="5" id="KW-0408">Iron</keyword>
<evidence type="ECO:0000256" key="1">
    <source>
        <dbReference type="ARBA" id="ARBA00002494"/>
    </source>
</evidence>
<gene>
    <name evidence="12" type="ORF">Ade02nite_48620</name>
</gene>
<protein>
    <recommendedName>
        <fullName evidence="2">Cytochrome bc1 complex Rieske iron-sulfur subunit</fullName>
    </recommendedName>
    <alternativeName>
        <fullName evidence="8">Cytochrome bc1 reductase complex subunit QcrA</fullName>
    </alternativeName>
</protein>
<keyword evidence="3" id="KW-0001">2Fe-2S</keyword>
<dbReference type="InterPro" id="IPR014349">
    <property type="entry name" value="Rieske_Fe-S_prot"/>
</dbReference>
<evidence type="ECO:0000256" key="8">
    <source>
        <dbReference type="ARBA" id="ARBA00029586"/>
    </source>
</evidence>
<sequence>MRNQALEDNNMTDVQTRTDAELTDEPNRPGTASTRRVVLLGAGGLGAACVLAACGTGTTSTNSNGSDFSDNPAPAGSAGADSDGTGNTATGGSALALAADVPEGGGIIKGEYVITQPVAGTYKAFSKVCTHAGCDVNKVDAGEISCPCHNSKFSIETGQPTSGPATKALPETKVKKDGDNIVAA</sequence>
<keyword evidence="6" id="KW-0411">Iron-sulfur</keyword>
<evidence type="ECO:0000256" key="10">
    <source>
        <dbReference type="SAM" id="MobiDB-lite"/>
    </source>
</evidence>
<dbReference type="PANTHER" id="PTHR10134">
    <property type="entry name" value="CYTOCHROME B-C1 COMPLEX SUBUNIT RIESKE, MITOCHONDRIAL"/>
    <property type="match status" value="1"/>
</dbReference>
<dbReference type="SUPFAM" id="SSF50022">
    <property type="entry name" value="ISP domain"/>
    <property type="match status" value="1"/>
</dbReference>
<dbReference type="InterPro" id="IPR036922">
    <property type="entry name" value="Rieske_2Fe-2S_sf"/>
</dbReference>
<comment type="caution">
    <text evidence="12">The sequence shown here is derived from an EMBL/GenBank/DDBJ whole genome shotgun (WGS) entry which is preliminary data.</text>
</comment>
<feature type="compositionally biased region" description="Basic and acidic residues" evidence="10">
    <location>
        <begin position="170"/>
        <end position="184"/>
    </location>
</feature>
<evidence type="ECO:0000256" key="5">
    <source>
        <dbReference type="ARBA" id="ARBA00023004"/>
    </source>
</evidence>
<dbReference type="PRINTS" id="PR00162">
    <property type="entry name" value="RIESKE"/>
</dbReference>
<dbReference type="Proteomes" id="UP000609879">
    <property type="component" value="Unassembled WGS sequence"/>
</dbReference>
<evidence type="ECO:0000313" key="12">
    <source>
        <dbReference type="EMBL" id="GID76221.1"/>
    </source>
</evidence>
<accession>A0ABQ3Y897</accession>
<dbReference type="InterPro" id="IPR005805">
    <property type="entry name" value="Rieske_Fe-S_prot_C"/>
</dbReference>
<feature type="compositionally biased region" description="Polar residues" evidence="10">
    <location>
        <begin position="1"/>
        <end position="17"/>
    </location>
</feature>
<evidence type="ECO:0000313" key="13">
    <source>
        <dbReference type="Proteomes" id="UP000609879"/>
    </source>
</evidence>
<feature type="region of interest" description="Disordered" evidence="10">
    <location>
        <begin position="155"/>
        <end position="184"/>
    </location>
</feature>
<reference evidence="12 13" key="1">
    <citation type="submission" date="2021-01" db="EMBL/GenBank/DDBJ databases">
        <title>Whole genome shotgun sequence of Actinoplanes deccanensis NBRC 13994.</title>
        <authorList>
            <person name="Komaki H."/>
            <person name="Tamura T."/>
        </authorList>
    </citation>
    <scope>NUCLEOTIDE SEQUENCE [LARGE SCALE GENOMIC DNA]</scope>
    <source>
        <strain evidence="12 13">NBRC 13994</strain>
    </source>
</reference>
<dbReference type="Gene3D" id="2.102.10.10">
    <property type="entry name" value="Rieske [2Fe-2S] iron-sulphur domain"/>
    <property type="match status" value="1"/>
</dbReference>
<evidence type="ECO:0000256" key="2">
    <source>
        <dbReference type="ARBA" id="ARBA00015816"/>
    </source>
</evidence>
<keyword evidence="7" id="KW-1015">Disulfide bond</keyword>